<keyword evidence="3" id="KW-1185">Reference proteome</keyword>
<dbReference type="Proteomes" id="UP001189429">
    <property type="component" value="Unassembled WGS sequence"/>
</dbReference>
<feature type="region of interest" description="Disordered" evidence="1">
    <location>
        <begin position="47"/>
        <end position="66"/>
    </location>
</feature>
<reference evidence="2" key="1">
    <citation type="submission" date="2023-10" db="EMBL/GenBank/DDBJ databases">
        <authorList>
            <person name="Chen Y."/>
            <person name="Shah S."/>
            <person name="Dougan E. K."/>
            <person name="Thang M."/>
            <person name="Chan C."/>
        </authorList>
    </citation>
    <scope>NUCLEOTIDE SEQUENCE [LARGE SCALE GENOMIC DNA]</scope>
</reference>
<evidence type="ECO:0000313" key="3">
    <source>
        <dbReference type="Proteomes" id="UP001189429"/>
    </source>
</evidence>
<dbReference type="EMBL" id="CAUYUJ010011321">
    <property type="protein sequence ID" value="CAK0831546.1"/>
    <property type="molecule type" value="Genomic_DNA"/>
</dbReference>
<proteinExistence type="predicted"/>
<gene>
    <name evidence="2" type="ORF">PCOR1329_LOCUS29843</name>
</gene>
<feature type="region of interest" description="Disordered" evidence="1">
    <location>
        <begin position="126"/>
        <end position="175"/>
    </location>
</feature>
<name>A0ABN9SIM5_9DINO</name>
<feature type="non-terminal residue" evidence="2">
    <location>
        <position position="232"/>
    </location>
</feature>
<feature type="non-terminal residue" evidence="2">
    <location>
        <position position="1"/>
    </location>
</feature>
<protein>
    <submittedName>
        <fullName evidence="2">Uncharacterized protein</fullName>
    </submittedName>
</protein>
<evidence type="ECO:0000313" key="2">
    <source>
        <dbReference type="EMBL" id="CAK0831546.1"/>
    </source>
</evidence>
<evidence type="ECO:0000256" key="1">
    <source>
        <dbReference type="SAM" id="MobiDB-lite"/>
    </source>
</evidence>
<comment type="caution">
    <text evidence="2">The sequence shown here is derived from an EMBL/GenBank/DDBJ whole genome shotgun (WGS) entry which is preliminary data.</text>
</comment>
<feature type="compositionally biased region" description="Gly residues" evidence="1">
    <location>
        <begin position="143"/>
        <end position="168"/>
    </location>
</feature>
<sequence length="232" mass="23836">PFWLKVVSSESAVAPGARVNRPSSPMASTPMMATPIHAGFMPDGSPGNLQRGQRRKKTNPFAVPPMQPYGMMPDAAAMNYMASAQGYFPPPMYPDPYAMHMMRGMYPPMPPMMPMDVDGYGGGLRGGGGCGGPGPRGPAALGGRKGGAGRGGKGQDGKGGGRGKGGQRGRPALRGGAFPQSGLAGWFARGGGGPHISALPWLAPLWASWAALVATAGFASKSWSERTPGDVL</sequence>
<accession>A0ABN9SIM5</accession>
<organism evidence="2 3">
    <name type="scientific">Prorocentrum cordatum</name>
    <dbReference type="NCBI Taxonomy" id="2364126"/>
    <lineage>
        <taxon>Eukaryota</taxon>
        <taxon>Sar</taxon>
        <taxon>Alveolata</taxon>
        <taxon>Dinophyceae</taxon>
        <taxon>Prorocentrales</taxon>
        <taxon>Prorocentraceae</taxon>
        <taxon>Prorocentrum</taxon>
    </lineage>
</organism>